<keyword evidence="2 3" id="KW-0040">ANK repeat</keyword>
<evidence type="ECO:0000256" key="3">
    <source>
        <dbReference type="PROSITE-ProRule" id="PRU00023"/>
    </source>
</evidence>
<evidence type="ECO:0000256" key="4">
    <source>
        <dbReference type="SAM" id="MobiDB-lite"/>
    </source>
</evidence>
<dbReference type="PROSITE" id="PS50297">
    <property type="entry name" value="ANK_REP_REGION"/>
    <property type="match status" value="1"/>
</dbReference>
<proteinExistence type="predicted"/>
<dbReference type="InterPro" id="IPR002110">
    <property type="entry name" value="Ankyrin_rpt"/>
</dbReference>
<gene>
    <name evidence="5" type="ORF">BOX15_Mlig016557g1</name>
</gene>
<evidence type="ECO:0000256" key="2">
    <source>
        <dbReference type="ARBA" id="ARBA00023043"/>
    </source>
</evidence>
<keyword evidence="6" id="KW-1185">Reference proteome</keyword>
<evidence type="ECO:0000313" key="5">
    <source>
        <dbReference type="EMBL" id="PAA69743.1"/>
    </source>
</evidence>
<keyword evidence="1" id="KW-0677">Repeat</keyword>
<feature type="non-terminal residue" evidence="5">
    <location>
        <position position="813"/>
    </location>
</feature>
<dbReference type="PROSITE" id="PS50088">
    <property type="entry name" value="ANK_REPEAT"/>
    <property type="match status" value="1"/>
</dbReference>
<feature type="compositionally biased region" description="Polar residues" evidence="4">
    <location>
        <begin position="791"/>
        <end position="803"/>
    </location>
</feature>
<evidence type="ECO:0000313" key="6">
    <source>
        <dbReference type="Proteomes" id="UP000215902"/>
    </source>
</evidence>
<accession>A0A267F7R9</accession>
<comment type="caution">
    <text evidence="5">The sequence shown here is derived from an EMBL/GenBank/DDBJ whole genome shotgun (WGS) entry which is preliminary data.</text>
</comment>
<dbReference type="OrthoDB" id="10258888at2759"/>
<protein>
    <submittedName>
        <fullName evidence="5">Uncharacterized protein</fullName>
    </submittedName>
</protein>
<reference evidence="5 6" key="1">
    <citation type="submission" date="2017-06" db="EMBL/GenBank/DDBJ databases">
        <title>A platform for efficient transgenesis in Macrostomum lignano, a flatworm model organism for stem cell research.</title>
        <authorList>
            <person name="Berezikov E."/>
        </authorList>
    </citation>
    <scope>NUCLEOTIDE SEQUENCE [LARGE SCALE GENOMIC DNA]</scope>
    <source>
        <strain evidence="5">DV1</strain>
        <tissue evidence="5">Whole organism</tissue>
    </source>
</reference>
<dbReference type="InterPro" id="IPR036770">
    <property type="entry name" value="Ankyrin_rpt-contain_sf"/>
</dbReference>
<dbReference type="SMART" id="SM00248">
    <property type="entry name" value="ANK"/>
    <property type="match status" value="3"/>
</dbReference>
<dbReference type="PANTHER" id="PTHR24173">
    <property type="entry name" value="ANKYRIN REPEAT CONTAINING"/>
    <property type="match status" value="1"/>
</dbReference>
<name>A0A267F7R9_9PLAT</name>
<dbReference type="Pfam" id="PF00023">
    <property type="entry name" value="Ank"/>
    <property type="match status" value="1"/>
</dbReference>
<sequence>MTLQPLYSEAFTKVLESCKIRVISEEFSPKLRQPVKTHDGPSLKLSIKEDDSQRAVPKSKEPFIIFFRRRDANQSSPSRPSLQTRDHSLLWNPAQFPITVEISRFACHTEEFQELEVTLELLFYDLCKFASECVCACNIKSLAIQCDPVTGERLLGLKLKPEDCEYFLACGFMFCHFSRVPGVSEVGATLDTIDQRSCSLTVDQGSITPLYLMNYEPDSLQFEEEFKRALDTGDSKKILCVMYNELELCNWYLNKIGVEMQRRRLPNHSTCCLSIHYESRKMQIHAVVFDFCMRNFYSQLDVLCNGGLDVYKDDQFLSAVIRLCDASSRKKVDANFQLDCVFVPCRSTLHVLDSLRAREKTEKSAVATVKSATKSSLNLTSVPAGSQQDSKGKCEDADFLFREFKEAILAGELERVGKLLQCSTAESIDTDAKFSLLLLGVEEGMSDIVKLLLKKGYPGCSEQMQPNELRILDGALESCDLETLQLLIGQQTKLFDADRHEFMRLSEIFWRAWKQDRSDFCSYIITEKFGTPDDSISEVVDLAELIYSDDVAAFCEQLTADKCAYHDWEGRTPLMLAAMASGDMADPKAAEKCVQKAIKVSVKKSRELLDAVDFSGNTALHLAVEAESEIAVEELMNEGASFGIENFEGHSVFSLAETGDNAEILDLLKRLKSFRERQSGERSSDEPQGSNKKIKEEDIFSKFSYGEKLEPEVMKKKEKVEKPLNSKTQHRFAESNFRMEINELKHFITVWLKTIFSYCKRKLDASKFNSQVRDGISKKKLGNNTHDKSTNKTIYNNKSSSKVGSAFEDEKLT</sequence>
<feature type="region of interest" description="Disordered" evidence="4">
    <location>
        <begin position="777"/>
        <end position="813"/>
    </location>
</feature>
<organism evidence="5 6">
    <name type="scientific">Macrostomum lignano</name>
    <dbReference type="NCBI Taxonomy" id="282301"/>
    <lineage>
        <taxon>Eukaryota</taxon>
        <taxon>Metazoa</taxon>
        <taxon>Spiralia</taxon>
        <taxon>Lophotrochozoa</taxon>
        <taxon>Platyhelminthes</taxon>
        <taxon>Rhabditophora</taxon>
        <taxon>Macrostomorpha</taxon>
        <taxon>Macrostomida</taxon>
        <taxon>Macrostomidae</taxon>
        <taxon>Macrostomum</taxon>
    </lineage>
</organism>
<feature type="region of interest" description="Disordered" evidence="4">
    <location>
        <begin position="32"/>
        <end position="56"/>
    </location>
</feature>
<dbReference type="Proteomes" id="UP000215902">
    <property type="component" value="Unassembled WGS sequence"/>
</dbReference>
<dbReference type="Gene3D" id="1.25.40.20">
    <property type="entry name" value="Ankyrin repeat-containing domain"/>
    <property type="match status" value="1"/>
</dbReference>
<dbReference type="EMBL" id="NIVC01001295">
    <property type="protein sequence ID" value="PAA69743.1"/>
    <property type="molecule type" value="Genomic_DNA"/>
</dbReference>
<evidence type="ECO:0000256" key="1">
    <source>
        <dbReference type="ARBA" id="ARBA00022737"/>
    </source>
</evidence>
<feature type="compositionally biased region" description="Basic and acidic residues" evidence="4">
    <location>
        <begin position="36"/>
        <end position="56"/>
    </location>
</feature>
<dbReference type="PANTHER" id="PTHR24173:SF74">
    <property type="entry name" value="ANKYRIN REPEAT DOMAIN-CONTAINING PROTEIN 16"/>
    <property type="match status" value="1"/>
</dbReference>
<feature type="repeat" description="ANK" evidence="3">
    <location>
        <begin position="615"/>
        <end position="647"/>
    </location>
</feature>
<dbReference type="AlphaFoldDB" id="A0A267F7R9"/>
<dbReference type="SUPFAM" id="SSF48403">
    <property type="entry name" value="Ankyrin repeat"/>
    <property type="match status" value="1"/>
</dbReference>